<dbReference type="InterPro" id="IPR046371">
    <property type="entry name" value="Bcl-2_BH1-3"/>
</dbReference>
<gene>
    <name evidence="4" type="ORF">HNAJ_LOCUS619</name>
</gene>
<evidence type="ECO:0000313" key="5">
    <source>
        <dbReference type="Proteomes" id="UP000278807"/>
    </source>
</evidence>
<dbReference type="InterPro" id="IPR026298">
    <property type="entry name" value="Bcl-2_fam"/>
</dbReference>
<reference evidence="6" key="1">
    <citation type="submission" date="2017-02" db="UniProtKB">
        <authorList>
            <consortium name="WormBaseParasite"/>
        </authorList>
    </citation>
    <scope>IDENTIFICATION</scope>
</reference>
<sequence length="230" mass="25651">MNSGSFAQSVEVDVVPNTPERSCSNDVDGLTVDSAIDLKKIKQFDKQLHISDRIEETNEEEVKNTFPNIFTGLIASQSPVELPELSTDLNSDEQKVVEQLAQIGEKINALFGSEIESMLGQFHSTISPFGILSKIFSGLFKDKEYSWGKIFAFIHFGVKLFLKSNGNIIPSMLKDLCVEIVEVIGIQLAQGAFKWIANRGGWIRVGSGRLEYAEMWGWMKLGSREEEIVS</sequence>
<evidence type="ECO:0000313" key="4">
    <source>
        <dbReference type="EMBL" id="VDN96478.1"/>
    </source>
</evidence>
<dbReference type="GO" id="GO:0051400">
    <property type="term" value="F:BH domain binding"/>
    <property type="evidence" value="ECO:0007669"/>
    <property type="project" value="TreeGrafter"/>
</dbReference>
<dbReference type="GO" id="GO:0008630">
    <property type="term" value="P:intrinsic apoptotic signaling pathway in response to DNA damage"/>
    <property type="evidence" value="ECO:0007669"/>
    <property type="project" value="TreeGrafter"/>
</dbReference>
<keyword evidence="2" id="KW-0053">Apoptosis</keyword>
<dbReference type="InterPro" id="IPR002475">
    <property type="entry name" value="Bcl2-like"/>
</dbReference>
<comment type="similarity">
    <text evidence="1">Belongs to the Bcl-2 family.</text>
</comment>
<dbReference type="GO" id="GO:0001836">
    <property type="term" value="P:release of cytochrome c from mitochondria"/>
    <property type="evidence" value="ECO:0007669"/>
    <property type="project" value="TreeGrafter"/>
</dbReference>
<dbReference type="AlphaFoldDB" id="A0A0R3T181"/>
<dbReference type="EMBL" id="UZAE01000187">
    <property type="protein sequence ID" value="VDN96478.1"/>
    <property type="molecule type" value="Genomic_DNA"/>
</dbReference>
<dbReference type="SMART" id="SM00337">
    <property type="entry name" value="BCL"/>
    <property type="match status" value="1"/>
</dbReference>
<dbReference type="GO" id="GO:0042981">
    <property type="term" value="P:regulation of apoptotic process"/>
    <property type="evidence" value="ECO:0007669"/>
    <property type="project" value="InterPro"/>
</dbReference>
<dbReference type="GO" id="GO:0005741">
    <property type="term" value="C:mitochondrial outer membrane"/>
    <property type="evidence" value="ECO:0007669"/>
    <property type="project" value="TreeGrafter"/>
</dbReference>
<feature type="domain" description="Bcl-2 Bcl-2 homology region 1-3" evidence="3">
    <location>
        <begin position="100"/>
        <end position="202"/>
    </location>
</feature>
<dbReference type="OrthoDB" id="8856583at2759"/>
<organism evidence="6">
    <name type="scientific">Rodentolepis nana</name>
    <name type="common">Dwarf tapeworm</name>
    <name type="synonym">Hymenolepis nana</name>
    <dbReference type="NCBI Taxonomy" id="102285"/>
    <lineage>
        <taxon>Eukaryota</taxon>
        <taxon>Metazoa</taxon>
        <taxon>Spiralia</taxon>
        <taxon>Lophotrochozoa</taxon>
        <taxon>Platyhelminthes</taxon>
        <taxon>Cestoda</taxon>
        <taxon>Eucestoda</taxon>
        <taxon>Cyclophyllidea</taxon>
        <taxon>Hymenolepididae</taxon>
        <taxon>Rodentolepis</taxon>
    </lineage>
</organism>
<dbReference type="Proteomes" id="UP000278807">
    <property type="component" value="Unassembled WGS sequence"/>
</dbReference>
<protein>
    <submittedName>
        <fullName evidence="6">BCL domain-containing protein</fullName>
    </submittedName>
</protein>
<dbReference type="Pfam" id="PF00452">
    <property type="entry name" value="Bcl-2"/>
    <property type="match status" value="1"/>
</dbReference>
<dbReference type="PANTHER" id="PTHR11256">
    <property type="entry name" value="BCL-2 RELATED"/>
    <property type="match status" value="1"/>
</dbReference>
<dbReference type="PROSITE" id="PS50062">
    <property type="entry name" value="BCL2_FAMILY"/>
    <property type="match status" value="1"/>
</dbReference>
<dbReference type="InterPro" id="IPR036834">
    <property type="entry name" value="Bcl-2-like_sf"/>
</dbReference>
<dbReference type="GO" id="GO:0097192">
    <property type="term" value="P:extrinsic apoptotic signaling pathway in absence of ligand"/>
    <property type="evidence" value="ECO:0007669"/>
    <property type="project" value="TreeGrafter"/>
</dbReference>
<evidence type="ECO:0000256" key="1">
    <source>
        <dbReference type="ARBA" id="ARBA00009458"/>
    </source>
</evidence>
<reference evidence="4 5" key="2">
    <citation type="submission" date="2018-11" db="EMBL/GenBank/DDBJ databases">
        <authorList>
            <consortium name="Pathogen Informatics"/>
        </authorList>
    </citation>
    <scope>NUCLEOTIDE SEQUENCE [LARGE SCALE GENOMIC DNA]</scope>
</reference>
<dbReference type="Gene3D" id="1.10.437.10">
    <property type="entry name" value="Blc2-like"/>
    <property type="match status" value="1"/>
</dbReference>
<proteinExistence type="inferred from homology"/>
<evidence type="ECO:0000256" key="2">
    <source>
        <dbReference type="ARBA" id="ARBA00022703"/>
    </source>
</evidence>
<dbReference type="WBParaSite" id="HNAJ_0000061901-mRNA-1">
    <property type="protein sequence ID" value="HNAJ_0000061901-mRNA-1"/>
    <property type="gene ID" value="HNAJ_0000061901"/>
</dbReference>
<keyword evidence="5" id="KW-1185">Reference proteome</keyword>
<evidence type="ECO:0000259" key="3">
    <source>
        <dbReference type="SMART" id="SM00337"/>
    </source>
</evidence>
<name>A0A0R3T181_RODNA</name>
<dbReference type="STRING" id="102285.A0A0R3T181"/>
<accession>A0A0R3T181</accession>
<dbReference type="SUPFAM" id="SSF56854">
    <property type="entry name" value="Bcl-2 inhibitors of programmed cell death"/>
    <property type="match status" value="1"/>
</dbReference>
<evidence type="ECO:0000313" key="6">
    <source>
        <dbReference type="WBParaSite" id="HNAJ_0000061901-mRNA-1"/>
    </source>
</evidence>